<evidence type="ECO:0000313" key="2">
    <source>
        <dbReference type="Proteomes" id="UP000092093"/>
    </source>
</evidence>
<dbReference type="PATRIC" id="fig|1710896.3.peg.210"/>
<sequence>MKNKFRVLLVIFVVNFIAVHPSLAIEKSPVFLPQKTRIISQPEMKVAQGIGSRVIKLRLADSGVSVGSILFHGFVGLIQKRSTDWVRLEINKNQVRVVHTTRTTNALTQFSKWWDHPVRKIAFKPDSCTVDNVQKTGESNIESQLRESKKLYDSKLITEREYQDRRNKILSQIDTNQNQPTVTNSDCVVVKENGVIELKDIALLTQGVFNIEYLESNEWKYAAFRVPAKEYY</sequence>
<comment type="caution">
    <text evidence="1">The sequence shown here is derived from an EMBL/GenBank/DDBJ whole genome shotgun (WGS) entry which is preliminary data.</text>
</comment>
<evidence type="ECO:0008006" key="3">
    <source>
        <dbReference type="Google" id="ProtNLM"/>
    </source>
</evidence>
<accession>A0A1B7X363</accession>
<protein>
    <recommendedName>
        <fullName evidence="3">SHOCT domain-containing protein</fullName>
    </recommendedName>
</protein>
<dbReference type="Proteomes" id="UP000092093">
    <property type="component" value="Unassembled WGS sequence"/>
</dbReference>
<organism evidence="1 2">
    <name type="scientific">Aphanizomenon flos-aquae WA102</name>
    <dbReference type="NCBI Taxonomy" id="1710896"/>
    <lineage>
        <taxon>Bacteria</taxon>
        <taxon>Bacillati</taxon>
        <taxon>Cyanobacteriota</taxon>
        <taxon>Cyanophyceae</taxon>
        <taxon>Nostocales</taxon>
        <taxon>Aphanizomenonaceae</taxon>
        <taxon>Aphanizomenon</taxon>
    </lineage>
</organism>
<dbReference type="EMBL" id="LJOW01000043">
    <property type="protein sequence ID" value="OBQ43773.1"/>
    <property type="molecule type" value="Genomic_DNA"/>
</dbReference>
<proteinExistence type="predicted"/>
<name>A0A1B7X363_APHFL</name>
<dbReference type="AlphaFoldDB" id="A0A1B7X363"/>
<reference evidence="1 2" key="1">
    <citation type="submission" date="2015-09" db="EMBL/GenBank/DDBJ databases">
        <title>Aphanizomenon flos-aquae WA102.</title>
        <authorList>
            <person name="Driscoll C."/>
        </authorList>
    </citation>
    <scope>NUCLEOTIDE SEQUENCE [LARGE SCALE GENOMIC DNA]</scope>
    <source>
        <strain evidence="1">WA102</strain>
    </source>
</reference>
<gene>
    <name evidence="1" type="ORF">AN484_10625</name>
</gene>
<evidence type="ECO:0000313" key="1">
    <source>
        <dbReference type="EMBL" id="OBQ43773.1"/>
    </source>
</evidence>